<name>A0ABV1HZV8_9FIRM</name>
<evidence type="ECO:0000256" key="6">
    <source>
        <dbReference type="SAM" id="Phobius"/>
    </source>
</evidence>
<feature type="transmembrane region" description="Helical" evidence="6">
    <location>
        <begin position="176"/>
        <end position="195"/>
    </location>
</feature>
<feature type="transmembrane region" description="Helical" evidence="6">
    <location>
        <begin position="63"/>
        <end position="85"/>
    </location>
</feature>
<keyword evidence="8" id="KW-1185">Reference proteome</keyword>
<feature type="transmembrane region" description="Helical" evidence="6">
    <location>
        <begin position="429"/>
        <end position="446"/>
    </location>
</feature>
<comment type="similarity">
    <text evidence="2">Belongs to the purine-cytosine permease (2.A.39) family.</text>
</comment>
<accession>A0ABV1HZV8</accession>
<feature type="transmembrane region" description="Helical" evidence="6">
    <location>
        <begin position="35"/>
        <end position="57"/>
    </location>
</feature>
<feature type="transmembrane region" description="Helical" evidence="6">
    <location>
        <begin position="207"/>
        <end position="229"/>
    </location>
</feature>
<protein>
    <submittedName>
        <fullName evidence="7">Cytosine permease</fullName>
    </submittedName>
</protein>
<comment type="subcellular location">
    <subcellularLocation>
        <location evidence="1">Membrane</location>
        <topology evidence="1">Multi-pass membrane protein</topology>
    </subcellularLocation>
</comment>
<dbReference type="EMBL" id="JBBMFC010000009">
    <property type="protein sequence ID" value="MEQ2578472.1"/>
    <property type="molecule type" value="Genomic_DNA"/>
</dbReference>
<evidence type="ECO:0000313" key="8">
    <source>
        <dbReference type="Proteomes" id="UP001470288"/>
    </source>
</evidence>
<evidence type="ECO:0000256" key="2">
    <source>
        <dbReference type="ARBA" id="ARBA00008974"/>
    </source>
</evidence>
<evidence type="ECO:0000256" key="4">
    <source>
        <dbReference type="ARBA" id="ARBA00022989"/>
    </source>
</evidence>
<feature type="transmembrane region" description="Helical" evidence="6">
    <location>
        <begin position="106"/>
        <end position="126"/>
    </location>
</feature>
<dbReference type="CDD" id="cd11484">
    <property type="entry name" value="SLC-NCS1sbd_CobB-like"/>
    <property type="match status" value="1"/>
</dbReference>
<feature type="transmembrane region" description="Helical" evidence="6">
    <location>
        <begin position="390"/>
        <end position="409"/>
    </location>
</feature>
<keyword evidence="3 6" id="KW-0812">Transmembrane</keyword>
<dbReference type="PANTHER" id="PTHR30569:SF0">
    <property type="entry name" value="CYTOSINE PERMEASE"/>
    <property type="match status" value="1"/>
</dbReference>
<feature type="transmembrane region" description="Helical" evidence="6">
    <location>
        <begin position="348"/>
        <end position="369"/>
    </location>
</feature>
<evidence type="ECO:0000256" key="5">
    <source>
        <dbReference type="ARBA" id="ARBA00023136"/>
    </source>
</evidence>
<comment type="caution">
    <text evidence="7">The sequence shown here is derived from an EMBL/GenBank/DDBJ whole genome shotgun (WGS) entry which is preliminary data.</text>
</comment>
<evidence type="ECO:0000256" key="3">
    <source>
        <dbReference type="ARBA" id="ARBA00022692"/>
    </source>
</evidence>
<dbReference type="Gene3D" id="1.10.4160.10">
    <property type="entry name" value="Hydantoin permease"/>
    <property type="match status" value="1"/>
</dbReference>
<keyword evidence="5 6" id="KW-0472">Membrane</keyword>
<dbReference type="PANTHER" id="PTHR30569">
    <property type="entry name" value="CYTOSINE TRANSPORTER CODB"/>
    <property type="match status" value="1"/>
</dbReference>
<organism evidence="7 8">
    <name type="scientific">Hominiventricola aquisgranensis</name>
    <dbReference type="NCBI Taxonomy" id="3133164"/>
    <lineage>
        <taxon>Bacteria</taxon>
        <taxon>Bacillati</taxon>
        <taxon>Bacillota</taxon>
        <taxon>Clostridia</taxon>
        <taxon>Lachnospirales</taxon>
        <taxon>Lachnospiraceae</taxon>
        <taxon>Hominiventricola</taxon>
    </lineage>
</organism>
<feature type="transmembrane region" description="Helical" evidence="6">
    <location>
        <begin position="146"/>
        <end position="164"/>
    </location>
</feature>
<dbReference type="InterPro" id="IPR030191">
    <property type="entry name" value="CodB"/>
</dbReference>
<feature type="transmembrane region" description="Helical" evidence="6">
    <location>
        <begin position="241"/>
        <end position="263"/>
    </location>
</feature>
<feature type="transmembrane region" description="Helical" evidence="6">
    <location>
        <begin position="323"/>
        <end position="342"/>
    </location>
</feature>
<evidence type="ECO:0000313" key="7">
    <source>
        <dbReference type="EMBL" id="MEQ2578472.1"/>
    </source>
</evidence>
<evidence type="ECO:0000256" key="1">
    <source>
        <dbReference type="ARBA" id="ARBA00004141"/>
    </source>
</evidence>
<gene>
    <name evidence="7" type="ORF">WMO62_06385</name>
</gene>
<proteinExistence type="inferred from homology"/>
<dbReference type="Pfam" id="PF02133">
    <property type="entry name" value="Transp_cyt_pur"/>
    <property type="match status" value="1"/>
</dbReference>
<feature type="transmembrane region" description="Helical" evidence="6">
    <location>
        <begin position="275"/>
        <end position="293"/>
    </location>
</feature>
<dbReference type="InterPro" id="IPR001248">
    <property type="entry name" value="Pur-cyt_permease"/>
</dbReference>
<keyword evidence="4 6" id="KW-1133">Transmembrane helix</keyword>
<dbReference type="RefSeq" id="WP_349144183.1">
    <property type="nucleotide sequence ID" value="NZ_JBBMFC010000009.1"/>
</dbReference>
<reference evidence="7 8" key="1">
    <citation type="submission" date="2024-03" db="EMBL/GenBank/DDBJ databases">
        <title>Human intestinal bacterial collection.</title>
        <authorList>
            <person name="Pauvert C."/>
            <person name="Hitch T.C.A."/>
            <person name="Clavel T."/>
        </authorList>
    </citation>
    <scope>NUCLEOTIDE SEQUENCE [LARGE SCALE GENOMIC DNA]</scope>
    <source>
        <strain evidence="7 8">CLA-AA-H78B</strain>
    </source>
</reference>
<dbReference type="Proteomes" id="UP001470288">
    <property type="component" value="Unassembled WGS sequence"/>
</dbReference>
<sequence length="453" mass="48270">MEKNNTPVKEKEVLNDYEATPVPDSEHMSWLSQGAVWIGASFCLAAIQTGGILANGLSFGQSIIAILVGSAILTVLAIFMGIVGAQTHLASAMNSRFSLGIKGSKIFGIVVAFSLFGWFGFQADMFGQTVVTLLEGYLGIHTAPQVVWTIIGGTAMMITAIVGYKGIKALSNVAVPLLFVLAMAALGITLARVPFASITSKGPVGVAIPLTVGIASVVGNNAVSVVIVSDFTRYSKTRKDAIRGCILGYFFGYVPILLMGAIFTYSFNNWNIVEVMLGELNLGIVAAIVLILAQWTTNDNNLYSSVLGVANVLAGTRIKYKRWLLTLIVGIISIAFSAIGLVDHYLSFLSILTATIPAMAGVVISDFFFLNKNGYEFELIEKKKLADWNWSGIISWFLAIFMGLCMTAAPTGLGVPALVKLAGVVPTPIVGVIVAFVCNMVIYPLFNKRAAKG</sequence>